<dbReference type="InParanoid" id="K3WQ33"/>
<keyword evidence="5" id="KW-0472">Membrane</keyword>
<dbReference type="InterPro" id="IPR014025">
    <property type="entry name" value="Glutaredoxin_subgr"/>
</dbReference>
<dbReference type="InterPro" id="IPR011899">
    <property type="entry name" value="Glutaredoxin_euk/vir"/>
</dbReference>
<dbReference type="VEuPathDB" id="FungiDB:PYU1_G007060"/>
<evidence type="ECO:0000256" key="4">
    <source>
        <dbReference type="ARBA" id="ARBA00023284"/>
    </source>
</evidence>
<evidence type="ECO:0000256" key="2">
    <source>
        <dbReference type="ARBA" id="ARBA00022982"/>
    </source>
</evidence>
<evidence type="ECO:0000256" key="1">
    <source>
        <dbReference type="ARBA" id="ARBA00022448"/>
    </source>
</evidence>
<keyword evidence="4" id="KW-0676">Redox-active center</keyword>
<dbReference type="Pfam" id="PF00160">
    <property type="entry name" value="Pro_isomerase"/>
    <property type="match status" value="1"/>
</dbReference>
<reference evidence="7" key="3">
    <citation type="submission" date="2015-02" db="UniProtKB">
        <authorList>
            <consortium name="EnsemblProtists"/>
        </authorList>
    </citation>
    <scope>IDENTIFICATION</scope>
    <source>
        <strain evidence="7">DAOM BR144</strain>
    </source>
</reference>
<dbReference type="GO" id="GO:0003755">
    <property type="term" value="F:peptidyl-prolyl cis-trans isomerase activity"/>
    <property type="evidence" value="ECO:0007669"/>
    <property type="project" value="InterPro"/>
</dbReference>
<evidence type="ECO:0000313" key="7">
    <source>
        <dbReference type="EnsemblProtists" id="PYU1_T007075"/>
    </source>
</evidence>
<dbReference type="InterPro" id="IPR029000">
    <property type="entry name" value="Cyclophilin-like_dom_sf"/>
</dbReference>
<evidence type="ECO:0000256" key="3">
    <source>
        <dbReference type="ARBA" id="ARBA00023157"/>
    </source>
</evidence>
<sequence>METRHRYASEDDQDGVAARVRMPTKSPVGGGFASHRGGRGSGGWFGARTVLALLALCGVATVVHIYQFSYGDLYFPPLTEPFYNKSMVEFSTKFGTFTIELYPEHAPKSVDTFKKLVDQGFYEKDAGFYRNEPNFVLQGGGFLAGKKSPFDNLPIEYSLPSEERMVVIARGRKASSGNSEFAIMLHDNTESNKPSGDSPGYTVFGRVIEGWHTIQSISKKMRTGYLAKEDLDRQTTFDNVQYVSRVTHNNPQVRARLEELTHVLETEYTVTIFSELNCPETKELRALFSKLKASARISPIGHSPSHPYEREALEALTGQTTLPQVYVNKQHIGRLEDVEALNKDGRLQALLERSGALAEPTVWNAITQYPLVVFSKSYCPYCKKAKEALAALGAKPYVFELDLRQDGPAIQSFLFKFTHQSTVPNVFIKGKSIGGSDDTLALYKSGELKDKLKRAGAI</sequence>
<dbReference type="Gene3D" id="3.40.30.10">
    <property type="entry name" value="Glutaredoxin"/>
    <property type="match status" value="2"/>
</dbReference>
<dbReference type="PROSITE" id="PS51354">
    <property type="entry name" value="GLUTAREDOXIN_2"/>
    <property type="match status" value="2"/>
</dbReference>
<dbReference type="GO" id="GO:0015038">
    <property type="term" value="F:glutathione disulfide oxidoreductase activity"/>
    <property type="evidence" value="ECO:0007669"/>
    <property type="project" value="TreeGrafter"/>
</dbReference>
<dbReference type="Pfam" id="PF00462">
    <property type="entry name" value="Glutaredoxin"/>
    <property type="match status" value="2"/>
</dbReference>
<evidence type="ECO:0000313" key="8">
    <source>
        <dbReference type="Proteomes" id="UP000019132"/>
    </source>
</evidence>
<reference evidence="8" key="1">
    <citation type="journal article" date="2010" name="Genome Biol.">
        <title>Genome sequence of the necrotrophic plant pathogen Pythium ultimum reveals original pathogenicity mechanisms and effector repertoire.</title>
        <authorList>
            <person name="Levesque C.A."/>
            <person name="Brouwer H."/>
            <person name="Cano L."/>
            <person name="Hamilton J.P."/>
            <person name="Holt C."/>
            <person name="Huitema E."/>
            <person name="Raffaele S."/>
            <person name="Robideau G.P."/>
            <person name="Thines M."/>
            <person name="Win J."/>
            <person name="Zerillo M.M."/>
            <person name="Beakes G.W."/>
            <person name="Boore J.L."/>
            <person name="Busam D."/>
            <person name="Dumas B."/>
            <person name="Ferriera S."/>
            <person name="Fuerstenberg S.I."/>
            <person name="Gachon C.M."/>
            <person name="Gaulin E."/>
            <person name="Govers F."/>
            <person name="Grenville-Briggs L."/>
            <person name="Horner N."/>
            <person name="Hostetler J."/>
            <person name="Jiang R.H."/>
            <person name="Johnson J."/>
            <person name="Krajaejun T."/>
            <person name="Lin H."/>
            <person name="Meijer H.J."/>
            <person name="Moore B."/>
            <person name="Morris P."/>
            <person name="Phuntmart V."/>
            <person name="Puiu D."/>
            <person name="Shetty J."/>
            <person name="Stajich J.E."/>
            <person name="Tripathy S."/>
            <person name="Wawra S."/>
            <person name="van West P."/>
            <person name="Whitty B.R."/>
            <person name="Coutinho P.M."/>
            <person name="Henrissat B."/>
            <person name="Martin F."/>
            <person name="Thomas P.D."/>
            <person name="Tyler B.M."/>
            <person name="De Vries R.P."/>
            <person name="Kamoun S."/>
            <person name="Yandell M."/>
            <person name="Tisserat N."/>
            <person name="Buell C.R."/>
        </authorList>
    </citation>
    <scope>NUCLEOTIDE SEQUENCE</scope>
    <source>
        <strain evidence="8">DAOM:BR144</strain>
    </source>
</reference>
<dbReference type="CDD" id="cd03419">
    <property type="entry name" value="GRX_GRXh_1_2_like"/>
    <property type="match status" value="1"/>
</dbReference>
<dbReference type="HOGENOM" id="CLU_587268_0_0_1"/>
<organism evidence="7 8">
    <name type="scientific">Globisporangium ultimum (strain ATCC 200006 / CBS 805.95 / DAOM BR144)</name>
    <name type="common">Pythium ultimum</name>
    <dbReference type="NCBI Taxonomy" id="431595"/>
    <lineage>
        <taxon>Eukaryota</taxon>
        <taxon>Sar</taxon>
        <taxon>Stramenopiles</taxon>
        <taxon>Oomycota</taxon>
        <taxon>Peronosporomycetes</taxon>
        <taxon>Pythiales</taxon>
        <taxon>Pythiaceae</taxon>
        <taxon>Globisporangium</taxon>
    </lineage>
</organism>
<dbReference type="PROSITE" id="PS50072">
    <property type="entry name" value="CSA_PPIASE_2"/>
    <property type="match status" value="1"/>
</dbReference>
<keyword evidence="3" id="KW-1015">Disulfide bond</keyword>
<proteinExistence type="predicted"/>
<dbReference type="GO" id="GO:0034599">
    <property type="term" value="P:cellular response to oxidative stress"/>
    <property type="evidence" value="ECO:0007669"/>
    <property type="project" value="TreeGrafter"/>
</dbReference>
<dbReference type="PANTHER" id="PTHR45694:SF18">
    <property type="entry name" value="GLUTAREDOXIN-1-RELATED"/>
    <property type="match status" value="1"/>
</dbReference>
<feature type="transmembrane region" description="Helical" evidence="5">
    <location>
        <begin position="45"/>
        <end position="66"/>
    </location>
</feature>
<dbReference type="NCBIfam" id="TIGR02180">
    <property type="entry name" value="GRX_euk"/>
    <property type="match status" value="1"/>
</dbReference>
<dbReference type="PRINTS" id="PR00160">
    <property type="entry name" value="GLUTAREDOXIN"/>
</dbReference>
<keyword evidence="5" id="KW-1133">Transmembrane helix</keyword>
<evidence type="ECO:0000259" key="6">
    <source>
        <dbReference type="PROSITE" id="PS50072"/>
    </source>
</evidence>
<dbReference type="GO" id="GO:0005737">
    <property type="term" value="C:cytoplasm"/>
    <property type="evidence" value="ECO:0007669"/>
    <property type="project" value="TreeGrafter"/>
</dbReference>
<keyword evidence="8" id="KW-1185">Reference proteome</keyword>
<dbReference type="eggNOG" id="KOG1752">
    <property type="taxonomic scope" value="Eukaryota"/>
</dbReference>
<dbReference type="STRING" id="431595.K3WQ33"/>
<dbReference type="EMBL" id="GL376560">
    <property type="status" value="NOT_ANNOTATED_CDS"/>
    <property type="molecule type" value="Genomic_DNA"/>
</dbReference>
<dbReference type="InterPro" id="IPR002130">
    <property type="entry name" value="Cyclophilin-type_PPIase_dom"/>
</dbReference>
<dbReference type="PROSITE" id="PS00195">
    <property type="entry name" value="GLUTAREDOXIN_1"/>
    <property type="match status" value="1"/>
</dbReference>
<keyword evidence="1" id="KW-0813">Transport</keyword>
<dbReference type="PANTHER" id="PTHR45694">
    <property type="entry name" value="GLUTAREDOXIN 2"/>
    <property type="match status" value="1"/>
</dbReference>
<evidence type="ECO:0000256" key="5">
    <source>
        <dbReference type="SAM" id="Phobius"/>
    </source>
</evidence>
<protein>
    <recommendedName>
        <fullName evidence="6">PPIase cyclophilin-type domain-containing protein</fullName>
    </recommendedName>
</protein>
<accession>K3WQ33</accession>
<dbReference type="SUPFAM" id="SSF50891">
    <property type="entry name" value="Cyclophilin-like"/>
    <property type="match status" value="1"/>
</dbReference>
<dbReference type="Proteomes" id="UP000019132">
    <property type="component" value="Unassembled WGS sequence"/>
</dbReference>
<dbReference type="SUPFAM" id="SSF52833">
    <property type="entry name" value="Thioredoxin-like"/>
    <property type="match status" value="2"/>
</dbReference>
<dbReference type="InterPro" id="IPR036249">
    <property type="entry name" value="Thioredoxin-like_sf"/>
</dbReference>
<dbReference type="Gene3D" id="2.40.100.10">
    <property type="entry name" value="Cyclophilin-like"/>
    <property type="match status" value="1"/>
</dbReference>
<reference evidence="8" key="2">
    <citation type="submission" date="2010-04" db="EMBL/GenBank/DDBJ databases">
        <authorList>
            <person name="Buell R."/>
            <person name="Hamilton J."/>
            <person name="Hostetler J."/>
        </authorList>
    </citation>
    <scope>NUCLEOTIDE SEQUENCE [LARGE SCALE GENOMIC DNA]</scope>
    <source>
        <strain evidence="8">DAOM:BR144</strain>
    </source>
</reference>
<dbReference type="EnsemblProtists" id="PYU1_T007075">
    <property type="protein sequence ID" value="PYU1_T007075"/>
    <property type="gene ID" value="PYU1_G007060"/>
</dbReference>
<dbReference type="FunFam" id="3.40.30.10:FF:000093">
    <property type="entry name" value="Glutaredoxin 2"/>
    <property type="match status" value="1"/>
</dbReference>
<dbReference type="InterPro" id="IPR002109">
    <property type="entry name" value="Glutaredoxin"/>
</dbReference>
<feature type="domain" description="PPIase cyclophilin-type" evidence="6">
    <location>
        <begin position="84"/>
        <end position="219"/>
    </location>
</feature>
<keyword evidence="2" id="KW-0249">Electron transport</keyword>
<dbReference type="InterPro" id="IPR011767">
    <property type="entry name" value="GLR_AS"/>
</dbReference>
<keyword evidence="5" id="KW-0812">Transmembrane</keyword>
<dbReference type="OMA" id="PFYNKTM"/>
<dbReference type="AlphaFoldDB" id="K3WQ33"/>
<name>K3WQ33_GLOUD</name>